<dbReference type="PANTHER" id="PTHR12609">
    <property type="entry name" value="MICROTUBULE ASSOCIATED PROTEIN XMAP215"/>
    <property type="match status" value="1"/>
</dbReference>
<gene>
    <name evidence="1" type="ORF">R1flu_009298</name>
</gene>
<name>A0ABD1Z1P9_9MARC</name>
<sequence length="163" mass="17826">MRPNDSERSEEIIEATSRFCSILRHAFVDEDLPGHVMQELVGGADRIVRCLSRKIDSTFSAARCGSSSTLACKHVLNALARTFFVKRLASQVQEETLGSLLSDLLFWILNVRVSLTGEGDYPTILKALNVLVVKILENGSCTSVFLALIDLLGQGADIGMVEL</sequence>
<comment type="caution">
    <text evidence="1">The sequence shown here is derived from an EMBL/GenBank/DDBJ whole genome shotgun (WGS) entry which is preliminary data.</text>
</comment>
<protein>
    <submittedName>
        <fullName evidence="1">Uncharacterized protein</fullName>
    </submittedName>
</protein>
<accession>A0ABD1Z1P9</accession>
<organism evidence="1 2">
    <name type="scientific">Riccia fluitans</name>
    <dbReference type="NCBI Taxonomy" id="41844"/>
    <lineage>
        <taxon>Eukaryota</taxon>
        <taxon>Viridiplantae</taxon>
        <taxon>Streptophyta</taxon>
        <taxon>Embryophyta</taxon>
        <taxon>Marchantiophyta</taxon>
        <taxon>Marchantiopsida</taxon>
        <taxon>Marchantiidae</taxon>
        <taxon>Marchantiales</taxon>
        <taxon>Ricciaceae</taxon>
        <taxon>Riccia</taxon>
    </lineage>
</organism>
<evidence type="ECO:0000313" key="2">
    <source>
        <dbReference type="Proteomes" id="UP001605036"/>
    </source>
</evidence>
<proteinExistence type="predicted"/>
<dbReference type="AlphaFoldDB" id="A0ABD1Z1P9"/>
<reference evidence="1 2" key="1">
    <citation type="submission" date="2024-09" db="EMBL/GenBank/DDBJ databases">
        <title>Chromosome-scale assembly of Riccia fluitans.</title>
        <authorList>
            <person name="Paukszto L."/>
            <person name="Sawicki J."/>
            <person name="Karawczyk K."/>
            <person name="Piernik-Szablinska J."/>
            <person name="Szczecinska M."/>
            <person name="Mazdziarz M."/>
        </authorList>
    </citation>
    <scope>NUCLEOTIDE SEQUENCE [LARGE SCALE GENOMIC DNA]</scope>
    <source>
        <strain evidence="1">Rf_01</strain>
        <tissue evidence="1">Aerial parts of the thallus</tissue>
    </source>
</reference>
<dbReference type="Proteomes" id="UP001605036">
    <property type="component" value="Unassembled WGS sequence"/>
</dbReference>
<dbReference type="EMBL" id="JBHFFA010000002">
    <property type="protein sequence ID" value="KAL2641711.1"/>
    <property type="molecule type" value="Genomic_DNA"/>
</dbReference>
<dbReference type="InterPro" id="IPR045110">
    <property type="entry name" value="XMAP215"/>
</dbReference>
<keyword evidence="2" id="KW-1185">Reference proteome</keyword>
<evidence type="ECO:0000313" key="1">
    <source>
        <dbReference type="EMBL" id="KAL2641711.1"/>
    </source>
</evidence>